<feature type="transmembrane region" description="Helical" evidence="1">
    <location>
        <begin position="544"/>
        <end position="564"/>
    </location>
</feature>
<feature type="transmembrane region" description="Helical" evidence="1">
    <location>
        <begin position="377"/>
        <end position="398"/>
    </location>
</feature>
<dbReference type="RefSeq" id="WP_380761731.1">
    <property type="nucleotide sequence ID" value="NZ_JBHSRF010000089.1"/>
</dbReference>
<evidence type="ECO:0008006" key="4">
    <source>
        <dbReference type="Google" id="ProtNLM"/>
    </source>
</evidence>
<keyword evidence="1" id="KW-1133">Transmembrane helix</keyword>
<evidence type="ECO:0000313" key="2">
    <source>
        <dbReference type="EMBL" id="MFC6086490.1"/>
    </source>
</evidence>
<reference evidence="3" key="1">
    <citation type="journal article" date="2019" name="Int. J. Syst. Evol. Microbiol.">
        <title>The Global Catalogue of Microorganisms (GCM) 10K type strain sequencing project: providing services to taxonomists for standard genome sequencing and annotation.</title>
        <authorList>
            <consortium name="The Broad Institute Genomics Platform"/>
            <consortium name="The Broad Institute Genome Sequencing Center for Infectious Disease"/>
            <person name="Wu L."/>
            <person name="Ma J."/>
        </authorList>
    </citation>
    <scope>NUCLEOTIDE SEQUENCE [LARGE SCALE GENOMIC DNA]</scope>
    <source>
        <strain evidence="3">JCM 30346</strain>
    </source>
</reference>
<keyword evidence="3" id="KW-1185">Reference proteome</keyword>
<dbReference type="EMBL" id="JBHSRF010000089">
    <property type="protein sequence ID" value="MFC6086490.1"/>
    <property type="molecule type" value="Genomic_DNA"/>
</dbReference>
<feature type="transmembrane region" description="Helical" evidence="1">
    <location>
        <begin position="492"/>
        <end position="512"/>
    </location>
</feature>
<evidence type="ECO:0000313" key="3">
    <source>
        <dbReference type="Proteomes" id="UP001596137"/>
    </source>
</evidence>
<comment type="caution">
    <text evidence="2">The sequence shown here is derived from an EMBL/GenBank/DDBJ whole genome shotgun (WGS) entry which is preliminary data.</text>
</comment>
<sequence length="904" mass="94225">MNPLLPLRVHRGAAALLALLALSAALLIAALPRVAEASYDSALHGILRDTSANVTDLTVSRRTQMPQQMIKDEGGFRAMDREWRRVLPSSLATLMDTRPGNTSHYSAKTVGTPVAGRAGPGHIPLQFVDVAWLSGSEQRIRYVEGVPPGPPSIQANVPGHPDLHDLDLFEVALVKSASEKMGIPVGTTLVLGNSRPMLAKVTALFEPVNGADRYWHHDLNALKVSVRRIPGADAEEHQITALTGPSSLSRLDGESRDLRYNWILAVDNQALDARNAGDTVTGVADFRRTVGLAGADKITTWSQASGFSPWDLDTGLDQVLLEYLRQLATAQALMYLITGGLGVVAAGVLALAAQLLTERMRPALALARARGASLAQVVRTAAGAVALACVPAALAGYGLSYLVPGPVTPIVHLGPLAIAAVTVVFAAVRVAVAHVKPLNERRTDVVARRPSPRRVMLEMLVVVLALAGAYLLRTRGLTTDVGSGAAPAGDPFLMLVPVALTVAVALIILRCYPYPLRLVVWLAARARPAVPFVGMTLAARARAVTALPVLILLPALAVSVYGAVVGGTLDATQRLAAWQATGAAARVESAAELPPDVIEKVGKVPGVRTVLRADKGTAQIGISGKTATVVAVDLDAYRRLVAATPLDVPAAPADAAPPGIPALVSPDLAGMTGLEIGWHIRMKIVQRGVITEGLPGISFTTHSLIVVPYDASKRAGARDYTSMLLIGGEGIDGDRLRAATGGIPSIHVATFGESLDKITSTPLTSTITVAFRVVTIALAVYALLTVIIALVVGAADRVRALSFLRTLGLSERQAAVLTVLEITPLIVLTACAGLALGLALPAALGPGLDLGVYAGDIAVRTYELSPGTPVLLATGLTAVAVGGAFLHAAIGRRRSLGSILRVGD</sequence>
<feature type="transmembrane region" description="Helical" evidence="1">
    <location>
        <begin position="455"/>
        <end position="472"/>
    </location>
</feature>
<feature type="transmembrane region" description="Helical" evidence="1">
    <location>
        <begin position="814"/>
        <end position="840"/>
    </location>
</feature>
<feature type="transmembrane region" description="Helical" evidence="1">
    <location>
        <begin position="769"/>
        <end position="793"/>
    </location>
</feature>
<gene>
    <name evidence="2" type="ORF">ACFP1K_35335</name>
</gene>
<feature type="transmembrane region" description="Helical" evidence="1">
    <location>
        <begin position="870"/>
        <end position="891"/>
    </location>
</feature>
<keyword evidence="1" id="KW-0472">Membrane</keyword>
<feature type="transmembrane region" description="Helical" evidence="1">
    <location>
        <begin position="332"/>
        <end position="356"/>
    </location>
</feature>
<proteinExistence type="predicted"/>
<dbReference type="Proteomes" id="UP001596137">
    <property type="component" value="Unassembled WGS sequence"/>
</dbReference>
<feature type="transmembrane region" description="Helical" evidence="1">
    <location>
        <begin position="410"/>
        <end position="435"/>
    </location>
</feature>
<evidence type="ECO:0000256" key="1">
    <source>
        <dbReference type="SAM" id="Phobius"/>
    </source>
</evidence>
<accession>A0ABW1NTM5</accession>
<organism evidence="2 3">
    <name type="scientific">Sphaerisporangium aureirubrum</name>
    <dbReference type="NCBI Taxonomy" id="1544736"/>
    <lineage>
        <taxon>Bacteria</taxon>
        <taxon>Bacillati</taxon>
        <taxon>Actinomycetota</taxon>
        <taxon>Actinomycetes</taxon>
        <taxon>Streptosporangiales</taxon>
        <taxon>Streptosporangiaceae</taxon>
        <taxon>Sphaerisporangium</taxon>
    </lineage>
</organism>
<protein>
    <recommendedName>
        <fullName evidence="4">ABC transporter permease</fullName>
    </recommendedName>
</protein>
<name>A0ABW1NTM5_9ACTN</name>
<keyword evidence="1" id="KW-0812">Transmembrane</keyword>